<dbReference type="InterPro" id="IPR011006">
    <property type="entry name" value="CheY-like_superfamily"/>
</dbReference>
<organism evidence="6 7">
    <name type="scientific">Pseudogemmatithrix spongiicola</name>
    <dbReference type="NCBI Taxonomy" id="3062599"/>
    <lineage>
        <taxon>Bacteria</taxon>
        <taxon>Pseudomonadati</taxon>
        <taxon>Gemmatimonadota</taxon>
        <taxon>Gemmatimonadia</taxon>
        <taxon>Gemmatimonadales</taxon>
        <taxon>Gemmatimonadaceae</taxon>
        <taxon>Pseudogemmatithrix</taxon>
    </lineage>
</organism>
<dbReference type="InterPro" id="IPR018060">
    <property type="entry name" value="HTH_AraC"/>
</dbReference>
<dbReference type="SMART" id="SM00342">
    <property type="entry name" value="HTH_ARAC"/>
    <property type="match status" value="1"/>
</dbReference>
<dbReference type="EMBL" id="CP130613">
    <property type="protein sequence ID" value="WKW14166.1"/>
    <property type="molecule type" value="Genomic_DNA"/>
</dbReference>
<dbReference type="PROSITE" id="PS01124">
    <property type="entry name" value="HTH_ARAC_FAMILY_2"/>
    <property type="match status" value="1"/>
</dbReference>
<accession>A0AA49JSQ5</accession>
<dbReference type="SUPFAM" id="SSF52172">
    <property type="entry name" value="CheY-like"/>
    <property type="match status" value="1"/>
</dbReference>
<proteinExistence type="predicted"/>
<sequence length="269" mass="29384">MPERLLGPLAPPTVVAFTGRERCRDALRRVLPRRRAKLAFARGRDELVAALQDTLVDAVVVDLGQASDDAWAVAATAREFPSIPFFAYAAMRPAEMPVLSRAWGLEFADCLVEGVEDDLCRDLILPATFTVRFATALRGAESRIGLTTPLQHEAWRYVVAQGGRTVRTEAIAQAVGLTREHLSRRFAADGAPNLKRVIDLVRLLAAAELAKNPGYDLPDIARVLGFASASHLSASCQRLVGVKSGSLTRLRPTDLMDRFVKQGRGRSRS</sequence>
<protein>
    <submittedName>
        <fullName evidence="6">Helix-turn-helix domain-containing protein</fullName>
    </submittedName>
</protein>
<keyword evidence="7" id="KW-1185">Reference proteome</keyword>
<evidence type="ECO:0000256" key="3">
    <source>
        <dbReference type="ARBA" id="ARBA00023163"/>
    </source>
</evidence>
<evidence type="ECO:0000313" key="6">
    <source>
        <dbReference type="EMBL" id="WKW14166.1"/>
    </source>
</evidence>
<gene>
    <name evidence="5" type="ORF">Strain138_000497</name>
    <name evidence="6" type="ORF">Strain318_000497</name>
</gene>
<dbReference type="RefSeq" id="WP_367886956.1">
    <property type="nucleotide sequence ID" value="NZ_CP130612.1"/>
</dbReference>
<keyword evidence="3" id="KW-0804">Transcription</keyword>
<dbReference type="EMBL" id="CP130612">
    <property type="protein sequence ID" value="WKW11256.1"/>
    <property type="molecule type" value="Genomic_DNA"/>
</dbReference>
<dbReference type="InterPro" id="IPR050204">
    <property type="entry name" value="AraC_XylS_family_regulators"/>
</dbReference>
<dbReference type="GO" id="GO:0043565">
    <property type="term" value="F:sequence-specific DNA binding"/>
    <property type="evidence" value="ECO:0007669"/>
    <property type="project" value="InterPro"/>
</dbReference>
<accession>A0AA49JY86</accession>
<evidence type="ECO:0000313" key="7">
    <source>
        <dbReference type="Proteomes" id="UP001229955"/>
    </source>
</evidence>
<reference evidence="6" key="1">
    <citation type="submission" date="2023-07" db="EMBL/GenBank/DDBJ databases">
        <authorList>
            <person name="Haufschild T."/>
            <person name="Kallscheuer N."/>
            <person name="Hammer J."/>
            <person name="Kohn T."/>
            <person name="Kabuu M."/>
            <person name="Jogler M."/>
            <person name="Wohfarth N."/>
            <person name="Heuer A."/>
            <person name="Rohde M."/>
            <person name="van Teeseling M.C.F."/>
            <person name="Jogler C."/>
        </authorList>
    </citation>
    <scope>NUCLEOTIDE SEQUENCE</scope>
    <source>
        <strain evidence="5">Strain 138</strain>
        <strain evidence="6">Strain 318</strain>
    </source>
</reference>
<keyword evidence="2" id="KW-0238">DNA-binding</keyword>
<dbReference type="PANTHER" id="PTHR46796">
    <property type="entry name" value="HTH-TYPE TRANSCRIPTIONAL ACTIVATOR RHAS-RELATED"/>
    <property type="match status" value="1"/>
</dbReference>
<evidence type="ECO:0000313" key="5">
    <source>
        <dbReference type="EMBL" id="WKW11256.1"/>
    </source>
</evidence>
<dbReference type="AlphaFoldDB" id="A0AA49JY86"/>
<feature type="domain" description="HTH araC/xylS-type" evidence="4">
    <location>
        <begin position="152"/>
        <end position="250"/>
    </location>
</feature>
<name>A0AA49JY86_9BACT</name>
<evidence type="ECO:0000256" key="1">
    <source>
        <dbReference type="ARBA" id="ARBA00023015"/>
    </source>
</evidence>
<evidence type="ECO:0000256" key="2">
    <source>
        <dbReference type="ARBA" id="ARBA00023125"/>
    </source>
</evidence>
<dbReference type="Gene3D" id="1.10.10.60">
    <property type="entry name" value="Homeodomain-like"/>
    <property type="match status" value="1"/>
</dbReference>
<dbReference type="GO" id="GO:0003700">
    <property type="term" value="F:DNA-binding transcription factor activity"/>
    <property type="evidence" value="ECO:0007669"/>
    <property type="project" value="InterPro"/>
</dbReference>
<evidence type="ECO:0000259" key="4">
    <source>
        <dbReference type="PROSITE" id="PS01124"/>
    </source>
</evidence>
<dbReference type="KEGG" id="pspc:Strain318_000497"/>
<dbReference type="Pfam" id="PF12833">
    <property type="entry name" value="HTH_18"/>
    <property type="match status" value="1"/>
</dbReference>
<keyword evidence="1" id="KW-0805">Transcription regulation</keyword>
<dbReference type="Proteomes" id="UP001229955">
    <property type="component" value="Chromosome"/>
</dbReference>